<sequence>MTAICQACRIAPRGADAGSGGGSKPNRRWPLRRYINIRHVRPVGRATAGPRTRFGSAWARCRAGSTPRRGRHPAAVRRASRPDGEHFEGRQMPATTSWNFHLPTRIHFGWNRLAEVGGLARETGATRVFAMVGRSFLARVGGEAGVVELLAPLAVTIFAEVEENPSIATVDGAAALCRASGAGVIVAIGGGSVLDAAKGVALLQTNDGSIRDYLDQVKKPTRRGLPLIAVPTTAGTGSEVTPFAVITNPEKNTKPAIAFPQSFPDHALVDPELTVGMPREIAVSTGLDAFTQSLEGFWSTRATEMTRAMSFRSIVLLWRHLEAACLDGDRAAIEQVALGSVIGGAQMGIIGNTALHPLSYPLTLGHSLRHGLACVIYAPAFLRFNAPALGPWFDDLAAVLGVSGPEHFADALTAKMERLGAPTRLSQIGVVRAELPEIVRTGVGGSTAANPRPLTPDDILKVLEGML</sequence>
<keyword evidence="3" id="KW-0560">Oxidoreductase</keyword>
<dbReference type="InterPro" id="IPR001670">
    <property type="entry name" value="ADH_Fe/GldA"/>
</dbReference>
<dbReference type="Pfam" id="PF25137">
    <property type="entry name" value="ADH_Fe_C"/>
    <property type="match status" value="1"/>
</dbReference>
<dbReference type="EMBL" id="SJFN01000001">
    <property type="protein sequence ID" value="TBW41317.1"/>
    <property type="molecule type" value="Genomic_DNA"/>
</dbReference>
<feature type="domain" description="Fe-containing alcohol dehydrogenase-like C-terminal" evidence="7">
    <location>
        <begin position="283"/>
        <end position="464"/>
    </location>
</feature>
<dbReference type="AlphaFoldDB" id="A0A4Q9VXU4"/>
<evidence type="ECO:0000256" key="3">
    <source>
        <dbReference type="ARBA" id="ARBA00023002"/>
    </source>
</evidence>
<dbReference type="GO" id="GO:0046872">
    <property type="term" value="F:metal ion binding"/>
    <property type="evidence" value="ECO:0007669"/>
    <property type="project" value="InterPro"/>
</dbReference>
<gene>
    <name evidence="8" type="ORF">EYW49_00915</name>
</gene>
<evidence type="ECO:0000313" key="9">
    <source>
        <dbReference type="Proteomes" id="UP000292781"/>
    </source>
</evidence>
<name>A0A4Q9VXU4_9HYPH</name>
<dbReference type="InterPro" id="IPR018211">
    <property type="entry name" value="ADH_Fe_CS"/>
</dbReference>
<evidence type="ECO:0000313" key="8">
    <source>
        <dbReference type="EMBL" id="TBW41317.1"/>
    </source>
</evidence>
<protein>
    <submittedName>
        <fullName evidence="8">Iron-containing alcohol dehydrogenase</fullName>
    </submittedName>
</protein>
<accession>A0A4Q9VXU4</accession>
<reference evidence="8 9" key="1">
    <citation type="submission" date="2019-02" db="EMBL/GenBank/DDBJ databases">
        <title>Siculibacillus lacustris gen. nov., sp. nov., a new rosette-forming bacterium isolated from a freshwater crater lake (Lake St. Ana, Romania).</title>
        <authorList>
            <person name="Felfoldi T."/>
            <person name="Marton Z."/>
            <person name="Szabo A."/>
            <person name="Mentes A."/>
            <person name="Boka K."/>
            <person name="Marialigeti K."/>
            <person name="Mathe I."/>
            <person name="Koncz M."/>
            <person name="Schumann P."/>
            <person name="Toth E."/>
        </authorList>
    </citation>
    <scope>NUCLEOTIDE SEQUENCE [LARGE SCALE GENOMIC DNA]</scope>
    <source>
        <strain evidence="8 9">SA-279</strain>
    </source>
</reference>
<dbReference type="Pfam" id="PF00465">
    <property type="entry name" value="Fe-ADH"/>
    <property type="match status" value="1"/>
</dbReference>
<organism evidence="8 9">
    <name type="scientific">Siculibacillus lacustris</name>
    <dbReference type="NCBI Taxonomy" id="1549641"/>
    <lineage>
        <taxon>Bacteria</taxon>
        <taxon>Pseudomonadati</taxon>
        <taxon>Pseudomonadota</taxon>
        <taxon>Alphaproteobacteria</taxon>
        <taxon>Hyphomicrobiales</taxon>
        <taxon>Ancalomicrobiaceae</taxon>
        <taxon>Siculibacillus</taxon>
    </lineage>
</organism>
<comment type="caution">
    <text evidence="8">The sequence shown here is derived from an EMBL/GenBank/DDBJ whole genome shotgun (WGS) entry which is preliminary data.</text>
</comment>
<dbReference type="FunFam" id="3.40.50.1970:FF:000003">
    <property type="entry name" value="Alcohol dehydrogenase, iron-containing"/>
    <property type="match status" value="1"/>
</dbReference>
<proteinExistence type="inferred from homology"/>
<dbReference type="Proteomes" id="UP000292781">
    <property type="component" value="Unassembled WGS sequence"/>
</dbReference>
<dbReference type="PROSITE" id="PS00913">
    <property type="entry name" value="ADH_IRON_1"/>
    <property type="match status" value="1"/>
</dbReference>
<dbReference type="GO" id="GO:0004022">
    <property type="term" value="F:alcohol dehydrogenase (NAD+) activity"/>
    <property type="evidence" value="ECO:0007669"/>
    <property type="project" value="UniProtKB-EC"/>
</dbReference>
<comment type="cofactor">
    <cofactor evidence="1">
        <name>Fe cation</name>
        <dbReference type="ChEBI" id="CHEBI:24875"/>
    </cofactor>
</comment>
<dbReference type="PANTHER" id="PTHR11496">
    <property type="entry name" value="ALCOHOL DEHYDROGENASE"/>
    <property type="match status" value="1"/>
</dbReference>
<evidence type="ECO:0000256" key="2">
    <source>
        <dbReference type="ARBA" id="ARBA00007358"/>
    </source>
</evidence>
<comment type="catalytic activity">
    <reaction evidence="4">
        <text>a primary alcohol + NAD(+) = an aldehyde + NADH + H(+)</text>
        <dbReference type="Rhea" id="RHEA:10736"/>
        <dbReference type="ChEBI" id="CHEBI:15378"/>
        <dbReference type="ChEBI" id="CHEBI:15734"/>
        <dbReference type="ChEBI" id="CHEBI:17478"/>
        <dbReference type="ChEBI" id="CHEBI:57540"/>
        <dbReference type="ChEBI" id="CHEBI:57945"/>
        <dbReference type="EC" id="1.1.1.1"/>
    </reaction>
</comment>
<evidence type="ECO:0000256" key="1">
    <source>
        <dbReference type="ARBA" id="ARBA00001962"/>
    </source>
</evidence>
<feature type="compositionally biased region" description="Basic and acidic residues" evidence="5">
    <location>
        <begin position="80"/>
        <end position="89"/>
    </location>
</feature>
<feature type="domain" description="Alcohol dehydrogenase iron-type/glycerol dehydrogenase GldA" evidence="6">
    <location>
        <begin position="103"/>
        <end position="271"/>
    </location>
</feature>
<evidence type="ECO:0000259" key="6">
    <source>
        <dbReference type="Pfam" id="PF00465"/>
    </source>
</evidence>
<dbReference type="Gene3D" id="3.40.50.1970">
    <property type="match status" value="1"/>
</dbReference>
<comment type="similarity">
    <text evidence="2">Belongs to the iron-containing alcohol dehydrogenase family.</text>
</comment>
<dbReference type="PANTHER" id="PTHR11496:SF83">
    <property type="entry name" value="HYDROXYACID-OXOACID TRANSHYDROGENASE, MITOCHONDRIAL"/>
    <property type="match status" value="1"/>
</dbReference>
<dbReference type="InterPro" id="IPR039697">
    <property type="entry name" value="Alcohol_dehydrogenase_Fe"/>
</dbReference>
<dbReference type="Gene3D" id="1.20.1090.10">
    <property type="entry name" value="Dehydroquinate synthase-like - alpha domain"/>
    <property type="match status" value="1"/>
</dbReference>
<dbReference type="SUPFAM" id="SSF56796">
    <property type="entry name" value="Dehydroquinate synthase-like"/>
    <property type="match status" value="1"/>
</dbReference>
<dbReference type="OrthoDB" id="9815791at2"/>
<evidence type="ECO:0000256" key="5">
    <source>
        <dbReference type="SAM" id="MobiDB-lite"/>
    </source>
</evidence>
<evidence type="ECO:0000259" key="7">
    <source>
        <dbReference type="Pfam" id="PF25137"/>
    </source>
</evidence>
<evidence type="ECO:0000256" key="4">
    <source>
        <dbReference type="ARBA" id="ARBA00049243"/>
    </source>
</evidence>
<keyword evidence="9" id="KW-1185">Reference proteome</keyword>
<feature type="compositionally biased region" description="Basic residues" evidence="5">
    <location>
        <begin position="68"/>
        <end position="79"/>
    </location>
</feature>
<feature type="region of interest" description="Disordered" evidence="5">
    <location>
        <begin position="63"/>
        <end position="91"/>
    </location>
</feature>
<dbReference type="InterPro" id="IPR056798">
    <property type="entry name" value="ADH_Fe_C"/>
</dbReference>